<dbReference type="EMBL" id="JAKLTR010000002">
    <property type="protein sequence ID" value="MCG2613526.1"/>
    <property type="molecule type" value="Genomic_DNA"/>
</dbReference>
<evidence type="ECO:0000313" key="2">
    <source>
        <dbReference type="Proteomes" id="UP001165367"/>
    </source>
</evidence>
<dbReference type="GO" id="GO:0016787">
    <property type="term" value="F:hydrolase activity"/>
    <property type="evidence" value="ECO:0007669"/>
    <property type="project" value="UniProtKB-KW"/>
</dbReference>
<gene>
    <name evidence="1" type="ORF">LZZ85_04510</name>
</gene>
<keyword evidence="1" id="KW-0378">Hydrolase</keyword>
<name>A0ABS9KMJ4_9BACT</name>
<sequence length="228" mass="25969">MKKGIISLVCLAIIAMAFRQDKPKKLFLLGDSISMQYSPFLEKMVKGKYTIIRKQDDGEGMQNLDIPKGSNIGNSRMALSYIRYKLADGKFHPDLITLNCGLHDIKRDTATGALAVDSAEYRRNLTEIVNIIKQKKIPMIWIRSTQVVDSIHKKNKAFIRLATDLEAFNAIADDVFRKAGISVLDLYSFTKNMGNRRFVDHVHYDDDTKELQAAYIAGYLEQWEAVFK</sequence>
<dbReference type="SUPFAM" id="SSF52266">
    <property type="entry name" value="SGNH hydrolase"/>
    <property type="match status" value="1"/>
</dbReference>
<evidence type="ECO:0000313" key="1">
    <source>
        <dbReference type="EMBL" id="MCG2613526.1"/>
    </source>
</evidence>
<keyword evidence="2" id="KW-1185">Reference proteome</keyword>
<dbReference type="RefSeq" id="WP_237868823.1">
    <property type="nucleotide sequence ID" value="NZ_JAKLTR010000002.1"/>
</dbReference>
<dbReference type="Pfam" id="PF00657">
    <property type="entry name" value="Lipase_GDSL"/>
    <property type="match status" value="1"/>
</dbReference>
<organism evidence="1 2">
    <name type="scientific">Terrimonas ginsenosidimutans</name>
    <dbReference type="NCBI Taxonomy" id="2908004"/>
    <lineage>
        <taxon>Bacteria</taxon>
        <taxon>Pseudomonadati</taxon>
        <taxon>Bacteroidota</taxon>
        <taxon>Chitinophagia</taxon>
        <taxon>Chitinophagales</taxon>
        <taxon>Chitinophagaceae</taxon>
        <taxon>Terrimonas</taxon>
    </lineage>
</organism>
<proteinExistence type="predicted"/>
<dbReference type="InterPro" id="IPR036514">
    <property type="entry name" value="SGNH_hydro_sf"/>
</dbReference>
<dbReference type="CDD" id="cd00229">
    <property type="entry name" value="SGNH_hydrolase"/>
    <property type="match status" value="1"/>
</dbReference>
<dbReference type="InterPro" id="IPR001087">
    <property type="entry name" value="GDSL"/>
</dbReference>
<protein>
    <submittedName>
        <fullName evidence="1">SGNH/GDSL hydrolase family protein</fullName>
    </submittedName>
</protein>
<reference evidence="1" key="1">
    <citation type="submission" date="2022-01" db="EMBL/GenBank/DDBJ databases">
        <authorList>
            <person name="Jo J.-H."/>
            <person name="Im W.-T."/>
        </authorList>
    </citation>
    <scope>NUCLEOTIDE SEQUENCE</scope>
    <source>
        <strain evidence="1">NA20</strain>
    </source>
</reference>
<dbReference type="Proteomes" id="UP001165367">
    <property type="component" value="Unassembled WGS sequence"/>
</dbReference>
<dbReference type="Gene3D" id="3.40.50.1110">
    <property type="entry name" value="SGNH hydrolase"/>
    <property type="match status" value="1"/>
</dbReference>
<accession>A0ABS9KMJ4</accession>
<comment type="caution">
    <text evidence="1">The sequence shown here is derived from an EMBL/GenBank/DDBJ whole genome shotgun (WGS) entry which is preliminary data.</text>
</comment>